<dbReference type="EMBL" id="JAVREM010000003">
    <property type="protein sequence ID" value="MDT0317590.1"/>
    <property type="molecule type" value="Genomic_DNA"/>
</dbReference>
<keyword evidence="5 8" id="KW-0812">Transmembrane</keyword>
<protein>
    <submittedName>
        <fullName evidence="9">UbiA family prenyltransferase</fullName>
    </submittedName>
</protein>
<sequence>MSVQPSTTTLPGASGAGRAVYGLFRGTQAALSVAPLLLAALLADDRPPPGRLALALVAGGAGVLAMFAAHDLLDLRHDRRRHDLVATPGTRDLDAAGARHPVAQGRLGVPTAIALTLGLGGLALAIATALNPVCAALLLLAALLQAGYCALAAVTPWKALLSGAMIGVSAPAGWFAITTRPDWPLLALLVSWLAAWEIGGRNLPNDLADVAEDTRLGLRTVPVVHGTRASVALIEGCLALTTLTGAALMVAAWPTAGPVGLAGTLLAGVLGLQLPARRLRRRPSQRAALALFTGASLYPAAVLAAVLLGSTTWPLPGA</sequence>
<organism evidence="9 10">
    <name type="scientific">Streptomyces millisiae</name>
    <dbReference type="NCBI Taxonomy" id="3075542"/>
    <lineage>
        <taxon>Bacteria</taxon>
        <taxon>Bacillati</taxon>
        <taxon>Actinomycetota</taxon>
        <taxon>Actinomycetes</taxon>
        <taxon>Kitasatosporales</taxon>
        <taxon>Streptomycetaceae</taxon>
        <taxon>Streptomyces</taxon>
    </lineage>
</organism>
<feature type="transmembrane region" description="Helical" evidence="8">
    <location>
        <begin position="159"/>
        <end position="177"/>
    </location>
</feature>
<evidence type="ECO:0000313" key="10">
    <source>
        <dbReference type="Proteomes" id="UP001183420"/>
    </source>
</evidence>
<comment type="cofactor">
    <cofactor evidence="1">
        <name>Mg(2+)</name>
        <dbReference type="ChEBI" id="CHEBI:18420"/>
    </cofactor>
</comment>
<dbReference type="RefSeq" id="WP_311595694.1">
    <property type="nucleotide sequence ID" value="NZ_JAVREM010000003.1"/>
</dbReference>
<evidence type="ECO:0000256" key="3">
    <source>
        <dbReference type="ARBA" id="ARBA00005985"/>
    </source>
</evidence>
<evidence type="ECO:0000256" key="7">
    <source>
        <dbReference type="ARBA" id="ARBA00023136"/>
    </source>
</evidence>
<dbReference type="Gene3D" id="1.20.120.1780">
    <property type="entry name" value="UbiA prenyltransferase"/>
    <property type="match status" value="1"/>
</dbReference>
<feature type="transmembrane region" description="Helical" evidence="8">
    <location>
        <begin position="288"/>
        <end position="308"/>
    </location>
</feature>
<dbReference type="PANTHER" id="PTHR11048">
    <property type="entry name" value="PRENYLTRANSFERASES"/>
    <property type="match status" value="1"/>
</dbReference>
<keyword evidence="6 8" id="KW-1133">Transmembrane helix</keyword>
<proteinExistence type="inferred from homology"/>
<comment type="caution">
    <text evidence="9">The sequence shown here is derived from an EMBL/GenBank/DDBJ whole genome shotgun (WGS) entry which is preliminary data.</text>
</comment>
<comment type="subcellular location">
    <subcellularLocation>
        <location evidence="2">Membrane</location>
        <topology evidence="2">Multi-pass membrane protein</topology>
    </subcellularLocation>
</comment>
<dbReference type="InterPro" id="IPR000537">
    <property type="entry name" value="UbiA_prenyltransferase"/>
</dbReference>
<gene>
    <name evidence="9" type="ORF">RNC47_04455</name>
</gene>
<feature type="transmembrane region" description="Helical" evidence="8">
    <location>
        <begin position="259"/>
        <end position="276"/>
    </location>
</feature>
<keyword evidence="10" id="KW-1185">Reference proteome</keyword>
<evidence type="ECO:0000256" key="8">
    <source>
        <dbReference type="SAM" id="Phobius"/>
    </source>
</evidence>
<reference evidence="10" key="1">
    <citation type="submission" date="2023-07" db="EMBL/GenBank/DDBJ databases">
        <title>30 novel species of actinomycetes from the DSMZ collection.</title>
        <authorList>
            <person name="Nouioui I."/>
        </authorList>
    </citation>
    <scope>NUCLEOTIDE SEQUENCE [LARGE SCALE GENOMIC DNA]</scope>
    <source>
        <strain evidence="10">DSM 44918</strain>
    </source>
</reference>
<evidence type="ECO:0000256" key="5">
    <source>
        <dbReference type="ARBA" id="ARBA00022692"/>
    </source>
</evidence>
<evidence type="ECO:0000313" key="9">
    <source>
        <dbReference type="EMBL" id="MDT0317590.1"/>
    </source>
</evidence>
<evidence type="ECO:0000256" key="4">
    <source>
        <dbReference type="ARBA" id="ARBA00022679"/>
    </source>
</evidence>
<dbReference type="PANTHER" id="PTHR11048:SF28">
    <property type="entry name" value="4-HYDROXYBENZOATE POLYPRENYLTRANSFERASE, MITOCHONDRIAL"/>
    <property type="match status" value="1"/>
</dbReference>
<dbReference type="Gene3D" id="1.10.357.140">
    <property type="entry name" value="UbiA prenyltransferase"/>
    <property type="match status" value="1"/>
</dbReference>
<keyword evidence="7 8" id="KW-0472">Membrane</keyword>
<feature type="transmembrane region" description="Helical" evidence="8">
    <location>
        <begin position="52"/>
        <end position="73"/>
    </location>
</feature>
<dbReference type="InterPro" id="IPR044878">
    <property type="entry name" value="UbiA_sf"/>
</dbReference>
<evidence type="ECO:0000256" key="1">
    <source>
        <dbReference type="ARBA" id="ARBA00001946"/>
    </source>
</evidence>
<dbReference type="InterPro" id="IPR039653">
    <property type="entry name" value="Prenyltransferase"/>
</dbReference>
<comment type="similarity">
    <text evidence="3">Belongs to the UbiA prenyltransferase family.</text>
</comment>
<feature type="transmembrane region" description="Helical" evidence="8">
    <location>
        <begin position="135"/>
        <end position="154"/>
    </location>
</feature>
<name>A0ABU2LJ39_9ACTN</name>
<keyword evidence="4" id="KW-0808">Transferase</keyword>
<evidence type="ECO:0000256" key="2">
    <source>
        <dbReference type="ARBA" id="ARBA00004141"/>
    </source>
</evidence>
<dbReference type="Proteomes" id="UP001183420">
    <property type="component" value="Unassembled WGS sequence"/>
</dbReference>
<dbReference type="Pfam" id="PF01040">
    <property type="entry name" value="UbiA"/>
    <property type="match status" value="1"/>
</dbReference>
<feature type="transmembrane region" description="Helical" evidence="8">
    <location>
        <begin position="107"/>
        <end position="129"/>
    </location>
</feature>
<accession>A0ABU2LJ39</accession>
<evidence type="ECO:0000256" key="6">
    <source>
        <dbReference type="ARBA" id="ARBA00022989"/>
    </source>
</evidence>